<dbReference type="PROSITE" id="PS01359">
    <property type="entry name" value="ZF_PHD_1"/>
    <property type="match status" value="1"/>
</dbReference>
<evidence type="ECO:0000256" key="2">
    <source>
        <dbReference type="ARBA" id="ARBA00022771"/>
    </source>
</evidence>
<keyword evidence="3" id="KW-0862">Zinc</keyword>
<keyword evidence="2" id="KW-0863">Zinc-finger</keyword>
<dbReference type="Pfam" id="PF00628">
    <property type="entry name" value="PHD"/>
    <property type="match status" value="1"/>
</dbReference>
<organism evidence="5 6">
    <name type="scientific">Dreissena polymorpha</name>
    <name type="common">Zebra mussel</name>
    <name type="synonym">Mytilus polymorpha</name>
    <dbReference type="NCBI Taxonomy" id="45954"/>
    <lineage>
        <taxon>Eukaryota</taxon>
        <taxon>Metazoa</taxon>
        <taxon>Spiralia</taxon>
        <taxon>Lophotrochozoa</taxon>
        <taxon>Mollusca</taxon>
        <taxon>Bivalvia</taxon>
        <taxon>Autobranchia</taxon>
        <taxon>Heteroconchia</taxon>
        <taxon>Euheterodonta</taxon>
        <taxon>Imparidentia</taxon>
        <taxon>Neoheterodontei</taxon>
        <taxon>Myida</taxon>
        <taxon>Dreissenoidea</taxon>
        <taxon>Dreissenidae</taxon>
        <taxon>Dreissena</taxon>
    </lineage>
</organism>
<evidence type="ECO:0000256" key="1">
    <source>
        <dbReference type="ARBA" id="ARBA00022723"/>
    </source>
</evidence>
<dbReference type="AlphaFoldDB" id="A0A9D4C348"/>
<name>A0A9D4C348_DREPO</name>
<evidence type="ECO:0000259" key="4">
    <source>
        <dbReference type="Pfam" id="PF00628"/>
    </source>
</evidence>
<feature type="domain" description="PHD-type" evidence="4">
    <location>
        <begin position="7"/>
        <end position="60"/>
    </location>
</feature>
<dbReference type="EMBL" id="JAIWYP010000013">
    <property type="protein sequence ID" value="KAH3716218.1"/>
    <property type="molecule type" value="Genomic_DNA"/>
</dbReference>
<reference evidence="5" key="1">
    <citation type="journal article" date="2019" name="bioRxiv">
        <title>The Genome of the Zebra Mussel, Dreissena polymorpha: A Resource for Invasive Species Research.</title>
        <authorList>
            <person name="McCartney M.A."/>
            <person name="Auch B."/>
            <person name="Kono T."/>
            <person name="Mallez S."/>
            <person name="Zhang Y."/>
            <person name="Obille A."/>
            <person name="Becker A."/>
            <person name="Abrahante J.E."/>
            <person name="Garbe J."/>
            <person name="Badalamenti J.P."/>
            <person name="Herman A."/>
            <person name="Mangelson H."/>
            <person name="Liachko I."/>
            <person name="Sullivan S."/>
            <person name="Sone E.D."/>
            <person name="Koren S."/>
            <person name="Silverstein K.A.T."/>
            <person name="Beckman K.B."/>
            <person name="Gohl D.M."/>
        </authorList>
    </citation>
    <scope>NUCLEOTIDE SEQUENCE</scope>
    <source>
        <strain evidence="5">Duluth1</strain>
        <tissue evidence="5">Whole animal</tissue>
    </source>
</reference>
<dbReference type="GO" id="GO:0008270">
    <property type="term" value="F:zinc ion binding"/>
    <property type="evidence" value="ECO:0007669"/>
    <property type="project" value="UniProtKB-KW"/>
</dbReference>
<dbReference type="Gene3D" id="3.30.40.10">
    <property type="entry name" value="Zinc/RING finger domain, C3HC4 (zinc finger)"/>
    <property type="match status" value="1"/>
</dbReference>
<dbReference type="InterPro" id="IPR019787">
    <property type="entry name" value="Znf_PHD-finger"/>
</dbReference>
<dbReference type="Proteomes" id="UP000828390">
    <property type="component" value="Unassembled WGS sequence"/>
</dbReference>
<proteinExistence type="predicted"/>
<accession>A0A9D4C348</accession>
<dbReference type="OrthoDB" id="6161554at2759"/>
<evidence type="ECO:0000313" key="5">
    <source>
        <dbReference type="EMBL" id="KAH3716218.1"/>
    </source>
</evidence>
<dbReference type="InterPro" id="IPR011011">
    <property type="entry name" value="Znf_FYVE_PHD"/>
</dbReference>
<dbReference type="CDD" id="cd15489">
    <property type="entry name" value="PHD_SF"/>
    <property type="match status" value="1"/>
</dbReference>
<gene>
    <name evidence="5" type="ORF">DPMN_058937</name>
</gene>
<comment type="caution">
    <text evidence="5">The sequence shown here is derived from an EMBL/GenBank/DDBJ whole genome shotgun (WGS) entry which is preliminary data.</text>
</comment>
<protein>
    <recommendedName>
        <fullName evidence="4">PHD-type domain-containing protein</fullName>
    </recommendedName>
</protein>
<sequence>MAEVASCIHCGKTVGQRQRAVSCDACERWQHIGCDSGISLAEYKAATRDEREIHFLCAECCRSIPTIHSVPEDERVSHVDPDLTQLVEPDSADATFLNGDVYSPMAAPVAESTVIHHEHGQTSTTNPRNLNETFVVDNTDRRTHISTEDSSLNIGDISYVTPEIHIEE</sequence>
<evidence type="ECO:0000313" key="6">
    <source>
        <dbReference type="Proteomes" id="UP000828390"/>
    </source>
</evidence>
<reference evidence="5" key="2">
    <citation type="submission" date="2020-11" db="EMBL/GenBank/DDBJ databases">
        <authorList>
            <person name="McCartney M.A."/>
            <person name="Auch B."/>
            <person name="Kono T."/>
            <person name="Mallez S."/>
            <person name="Becker A."/>
            <person name="Gohl D.M."/>
            <person name="Silverstein K.A.T."/>
            <person name="Koren S."/>
            <person name="Bechman K.B."/>
            <person name="Herman A."/>
            <person name="Abrahante J.E."/>
            <person name="Garbe J."/>
        </authorList>
    </citation>
    <scope>NUCLEOTIDE SEQUENCE</scope>
    <source>
        <strain evidence="5">Duluth1</strain>
        <tissue evidence="5">Whole animal</tissue>
    </source>
</reference>
<dbReference type="SUPFAM" id="SSF57903">
    <property type="entry name" value="FYVE/PHD zinc finger"/>
    <property type="match status" value="1"/>
</dbReference>
<keyword evidence="1" id="KW-0479">Metal-binding</keyword>
<keyword evidence="6" id="KW-1185">Reference proteome</keyword>
<evidence type="ECO:0000256" key="3">
    <source>
        <dbReference type="ARBA" id="ARBA00022833"/>
    </source>
</evidence>
<dbReference type="InterPro" id="IPR019786">
    <property type="entry name" value="Zinc_finger_PHD-type_CS"/>
</dbReference>
<dbReference type="InterPro" id="IPR013083">
    <property type="entry name" value="Znf_RING/FYVE/PHD"/>
</dbReference>